<evidence type="ECO:0000313" key="3">
    <source>
        <dbReference type="Proteomes" id="UP000318294"/>
    </source>
</evidence>
<organism evidence="2 3">
    <name type="scientific">Tepidimonas charontis</name>
    <dbReference type="NCBI Taxonomy" id="2267262"/>
    <lineage>
        <taxon>Bacteria</taxon>
        <taxon>Pseudomonadati</taxon>
        <taxon>Pseudomonadota</taxon>
        <taxon>Betaproteobacteria</taxon>
        <taxon>Burkholderiales</taxon>
        <taxon>Tepidimonas</taxon>
    </lineage>
</organism>
<feature type="domain" description="Cyclic nucleotide-binding" evidence="1">
    <location>
        <begin position="28"/>
        <end position="103"/>
    </location>
</feature>
<comment type="caution">
    <text evidence="2">The sequence shown here is derived from an EMBL/GenBank/DDBJ whole genome shotgun (WGS) entry which is preliminary data.</text>
</comment>
<dbReference type="InterPro" id="IPR018490">
    <property type="entry name" value="cNMP-bd_dom_sf"/>
</dbReference>
<name>A0A554XEP1_9BURK</name>
<gene>
    <name evidence="2" type="ORF">Tchar_01519</name>
</gene>
<proteinExistence type="predicted"/>
<dbReference type="OrthoDB" id="9157630at2"/>
<protein>
    <submittedName>
        <fullName evidence="2">Cyclic nucleotide-binding domain protein</fullName>
    </submittedName>
</protein>
<dbReference type="Gene3D" id="2.60.120.10">
    <property type="entry name" value="Jelly Rolls"/>
    <property type="match status" value="1"/>
</dbReference>
<reference evidence="2 3" key="1">
    <citation type="submission" date="2019-07" db="EMBL/GenBank/DDBJ databases">
        <title>Tepidimonas charontis SPSP-6 draft genome.</title>
        <authorList>
            <person name="Da Costa M.S."/>
            <person name="Froufe H.J.C."/>
            <person name="Egas C."/>
            <person name="Albuquerque L."/>
        </authorList>
    </citation>
    <scope>NUCLEOTIDE SEQUENCE [LARGE SCALE GENOMIC DNA]</scope>
    <source>
        <strain evidence="2 3">SPSP-6</strain>
    </source>
</reference>
<keyword evidence="3" id="KW-1185">Reference proteome</keyword>
<accession>A0A554XEP1</accession>
<dbReference type="EMBL" id="VJON01000021">
    <property type="protein sequence ID" value="TSE34311.1"/>
    <property type="molecule type" value="Genomic_DNA"/>
</dbReference>
<dbReference type="PROSITE" id="PS50042">
    <property type="entry name" value="CNMP_BINDING_3"/>
    <property type="match status" value="1"/>
</dbReference>
<dbReference type="Proteomes" id="UP000318294">
    <property type="component" value="Unassembled WGS sequence"/>
</dbReference>
<sequence length="217" mass="22651">MLQYSRTRCAECIHGAQCLLAPAAVQGAVAEVALRAGEPLLRQGEPLHQVAVVKVGVVLLRRRVPDAGRQAVAVVGPAQALGLRALLDCGVAAADAQALTPVRACLSQAPAPAIDPRVALAEGVRLAETLAEWAAIARLPRTVARVEAALARLAAASGTREIVLPERAVLAELCACAPETVSRAVTTLLRSGRLQRGPRRGQVRLVETEAAREARSA</sequence>
<dbReference type="InterPro" id="IPR000595">
    <property type="entry name" value="cNMP-bd_dom"/>
</dbReference>
<evidence type="ECO:0000313" key="2">
    <source>
        <dbReference type="EMBL" id="TSE34311.1"/>
    </source>
</evidence>
<dbReference type="RefSeq" id="WP_161595479.1">
    <property type="nucleotide sequence ID" value="NZ_VJON01000021.1"/>
</dbReference>
<dbReference type="Pfam" id="PF00027">
    <property type="entry name" value="cNMP_binding"/>
    <property type="match status" value="1"/>
</dbReference>
<dbReference type="InterPro" id="IPR014710">
    <property type="entry name" value="RmlC-like_jellyroll"/>
</dbReference>
<dbReference type="AlphaFoldDB" id="A0A554XEP1"/>
<evidence type="ECO:0000259" key="1">
    <source>
        <dbReference type="PROSITE" id="PS50042"/>
    </source>
</evidence>
<dbReference type="SUPFAM" id="SSF51206">
    <property type="entry name" value="cAMP-binding domain-like"/>
    <property type="match status" value="1"/>
</dbReference>